<evidence type="ECO:0000313" key="3">
    <source>
        <dbReference type="EMBL" id="KOM41070.1"/>
    </source>
</evidence>
<proteinExistence type="predicted"/>
<evidence type="ECO:0000259" key="2">
    <source>
        <dbReference type="Pfam" id="PF20167"/>
    </source>
</evidence>
<sequence>MAKKLEGMPDRSFGANTETNPKEECKAIVSLCDERVDEKESVELEKRDEKEEREGEDEKKEKGTKRRHNSNLMTKDDKGRKVHDDLMKAQLKLGTSHLLMDARDHLLIGQENQDYRIQEEDKEPERSYSSKFLSRKHECHFNIVQDRRLLMERKAGLIPEFAPKFGEQLENRNWGRLATYPTSANLAVVKEFYTNARKLGDHPTEEYMSYVRGHTIWYDLDSINRRADLTPLAKYWMTFSHANIRPCSHVSDITVSRALLLYCVMKGMSINIGQVIANEIQVCANTMNNKAPLGHPSLVTHLCGLAGVNISTLLFERPRKEIDEAYYRQYCGKDEAAKPVPPRHPRRGRGPPHALAQPHDVEAFQMRDMYMSLIDARMQSIHRGHVATIEMIIRMYDTPPGHRWTSNEFNNVVAWPEEQAQASGVGVAEAPAMDDYEEF</sequence>
<evidence type="ECO:0000256" key="1">
    <source>
        <dbReference type="SAM" id="MobiDB-lite"/>
    </source>
</evidence>
<feature type="region of interest" description="Disordered" evidence="1">
    <location>
        <begin position="37"/>
        <end position="77"/>
    </location>
</feature>
<dbReference type="InterPro" id="IPR046796">
    <property type="entry name" value="Transposase_32_dom"/>
</dbReference>
<dbReference type="Pfam" id="PF20167">
    <property type="entry name" value="Transposase_32"/>
    <property type="match status" value="1"/>
</dbReference>
<organism evidence="3 4">
    <name type="scientific">Phaseolus angularis</name>
    <name type="common">Azuki bean</name>
    <name type="synonym">Vigna angularis</name>
    <dbReference type="NCBI Taxonomy" id="3914"/>
    <lineage>
        <taxon>Eukaryota</taxon>
        <taxon>Viridiplantae</taxon>
        <taxon>Streptophyta</taxon>
        <taxon>Embryophyta</taxon>
        <taxon>Tracheophyta</taxon>
        <taxon>Spermatophyta</taxon>
        <taxon>Magnoliopsida</taxon>
        <taxon>eudicotyledons</taxon>
        <taxon>Gunneridae</taxon>
        <taxon>Pentapetalae</taxon>
        <taxon>rosids</taxon>
        <taxon>fabids</taxon>
        <taxon>Fabales</taxon>
        <taxon>Fabaceae</taxon>
        <taxon>Papilionoideae</taxon>
        <taxon>50 kb inversion clade</taxon>
        <taxon>NPAAA clade</taxon>
        <taxon>indigoferoid/millettioid clade</taxon>
        <taxon>Phaseoleae</taxon>
        <taxon>Vigna</taxon>
    </lineage>
</organism>
<feature type="compositionally biased region" description="Basic residues" evidence="1">
    <location>
        <begin position="341"/>
        <end position="350"/>
    </location>
</feature>
<feature type="domain" description="Putative plant transposon protein" evidence="2">
    <location>
        <begin position="170"/>
        <end position="309"/>
    </location>
</feature>
<dbReference type="AlphaFoldDB" id="A0A0L9UDS7"/>
<feature type="compositionally biased region" description="Basic and acidic residues" evidence="1">
    <location>
        <begin position="37"/>
        <end position="61"/>
    </location>
</feature>
<evidence type="ECO:0000313" key="4">
    <source>
        <dbReference type="Proteomes" id="UP000053144"/>
    </source>
</evidence>
<dbReference type="EMBL" id="CM003374">
    <property type="protein sequence ID" value="KOM41070.1"/>
    <property type="molecule type" value="Genomic_DNA"/>
</dbReference>
<dbReference type="Gramene" id="KOM41070">
    <property type="protein sequence ID" value="KOM41070"/>
    <property type="gene ID" value="LR48_Vigan04g126800"/>
</dbReference>
<feature type="region of interest" description="Disordered" evidence="1">
    <location>
        <begin position="1"/>
        <end position="24"/>
    </location>
</feature>
<gene>
    <name evidence="3" type="ORF">LR48_Vigan04g126800</name>
</gene>
<feature type="region of interest" description="Disordered" evidence="1">
    <location>
        <begin position="336"/>
        <end position="356"/>
    </location>
</feature>
<protein>
    <recommendedName>
        <fullName evidence="2">Putative plant transposon protein domain-containing protein</fullName>
    </recommendedName>
</protein>
<accession>A0A0L9UDS7</accession>
<reference evidence="4" key="1">
    <citation type="journal article" date="2015" name="Proc. Natl. Acad. Sci. U.S.A.">
        <title>Genome sequencing of adzuki bean (Vigna angularis) provides insight into high starch and low fat accumulation and domestication.</title>
        <authorList>
            <person name="Yang K."/>
            <person name="Tian Z."/>
            <person name="Chen C."/>
            <person name="Luo L."/>
            <person name="Zhao B."/>
            <person name="Wang Z."/>
            <person name="Yu L."/>
            <person name="Li Y."/>
            <person name="Sun Y."/>
            <person name="Li W."/>
            <person name="Chen Y."/>
            <person name="Li Y."/>
            <person name="Zhang Y."/>
            <person name="Ai D."/>
            <person name="Zhao J."/>
            <person name="Shang C."/>
            <person name="Ma Y."/>
            <person name="Wu B."/>
            <person name="Wang M."/>
            <person name="Gao L."/>
            <person name="Sun D."/>
            <person name="Zhang P."/>
            <person name="Guo F."/>
            <person name="Wang W."/>
            <person name="Li Y."/>
            <person name="Wang J."/>
            <person name="Varshney R.K."/>
            <person name="Wang J."/>
            <person name="Ling H.Q."/>
            <person name="Wan P."/>
        </authorList>
    </citation>
    <scope>NUCLEOTIDE SEQUENCE</scope>
    <source>
        <strain evidence="4">cv. Jingnong 6</strain>
    </source>
</reference>
<dbReference type="Proteomes" id="UP000053144">
    <property type="component" value="Chromosome 4"/>
</dbReference>
<name>A0A0L9UDS7_PHAAN</name>